<evidence type="ECO:0000259" key="1">
    <source>
        <dbReference type="Pfam" id="PF24722"/>
    </source>
</evidence>
<proteinExistence type="predicted"/>
<dbReference type="Pfam" id="PF24722">
    <property type="entry name" value="DUF7674"/>
    <property type="match status" value="1"/>
</dbReference>
<reference evidence="3" key="1">
    <citation type="journal article" date="2019" name="Int. J. Syst. Evol. Microbiol.">
        <title>The Global Catalogue of Microorganisms (GCM) 10K type strain sequencing project: providing services to taxonomists for standard genome sequencing and annotation.</title>
        <authorList>
            <consortium name="The Broad Institute Genomics Platform"/>
            <consortium name="The Broad Institute Genome Sequencing Center for Infectious Disease"/>
            <person name="Wu L."/>
            <person name="Ma J."/>
        </authorList>
    </citation>
    <scope>NUCLEOTIDE SEQUENCE [LARGE SCALE GENOMIC DNA]</scope>
    <source>
        <strain evidence="3">CCUG 49339</strain>
    </source>
</reference>
<evidence type="ECO:0000313" key="3">
    <source>
        <dbReference type="Proteomes" id="UP001597214"/>
    </source>
</evidence>
<sequence>MEYDTLVIEMLKAFPELRELYEEELEDWDGEDPGPHNIFGEIFNPYLIRQLKEDKNEKLKLIFKFLEEMAISQNEFVQEVLVCTVLEYLGDDKLLLCRAHDYMEYNTKKLSDEIERGLGRK</sequence>
<organism evidence="2 3">
    <name type="scientific">Bacillus salitolerans</name>
    <dbReference type="NCBI Taxonomy" id="1437434"/>
    <lineage>
        <taxon>Bacteria</taxon>
        <taxon>Bacillati</taxon>
        <taxon>Bacillota</taxon>
        <taxon>Bacilli</taxon>
        <taxon>Bacillales</taxon>
        <taxon>Bacillaceae</taxon>
        <taxon>Bacillus</taxon>
    </lineage>
</organism>
<name>A0ABW4LTB4_9BACI</name>
<comment type="caution">
    <text evidence="2">The sequence shown here is derived from an EMBL/GenBank/DDBJ whole genome shotgun (WGS) entry which is preliminary data.</text>
</comment>
<dbReference type="EMBL" id="JBHUEM010000030">
    <property type="protein sequence ID" value="MFD1738096.1"/>
    <property type="molecule type" value="Genomic_DNA"/>
</dbReference>
<feature type="domain" description="DUF7674" evidence="1">
    <location>
        <begin position="9"/>
        <end position="115"/>
    </location>
</feature>
<accession>A0ABW4LTB4</accession>
<dbReference type="InterPro" id="IPR056091">
    <property type="entry name" value="DUF7674"/>
</dbReference>
<gene>
    <name evidence="2" type="ORF">ACFSCX_16295</name>
</gene>
<keyword evidence="3" id="KW-1185">Reference proteome</keyword>
<evidence type="ECO:0000313" key="2">
    <source>
        <dbReference type="EMBL" id="MFD1738096.1"/>
    </source>
</evidence>
<dbReference type="Proteomes" id="UP001597214">
    <property type="component" value="Unassembled WGS sequence"/>
</dbReference>
<protein>
    <recommendedName>
        <fullName evidence="1">DUF7674 domain-containing protein</fullName>
    </recommendedName>
</protein>
<dbReference type="RefSeq" id="WP_377929311.1">
    <property type="nucleotide sequence ID" value="NZ_JBHUEM010000030.1"/>
</dbReference>